<dbReference type="OMA" id="CSDYRGH"/>
<dbReference type="EMBL" id="VCGU01000005">
    <property type="protein sequence ID" value="TRY74418.1"/>
    <property type="molecule type" value="Genomic_DNA"/>
</dbReference>
<keyword evidence="5" id="KW-1185">Reference proteome</keyword>
<dbReference type="PANTHER" id="PTHR11091">
    <property type="entry name" value="OXIDOREDUCTASE-RELATED"/>
    <property type="match status" value="1"/>
</dbReference>
<dbReference type="AlphaFoldDB" id="A0A553P9S4"/>
<accession>A0A553P9S4</accession>
<evidence type="ECO:0000313" key="5">
    <source>
        <dbReference type="Proteomes" id="UP000318571"/>
    </source>
</evidence>
<dbReference type="InterPro" id="IPR043143">
    <property type="entry name" value="Mal/L-sulf/L-lact_DH-like_NADP"/>
</dbReference>
<dbReference type="InterPro" id="IPR043144">
    <property type="entry name" value="Mal/L-sulf/L-lact_DH-like_ah"/>
</dbReference>
<evidence type="ECO:0008006" key="6">
    <source>
        <dbReference type="Google" id="ProtNLM"/>
    </source>
</evidence>
<dbReference type="SUPFAM" id="SSF89733">
    <property type="entry name" value="L-sulfolactate dehydrogenase-like"/>
    <property type="match status" value="1"/>
</dbReference>
<name>A0A553P9S4_TIGCA</name>
<feature type="compositionally biased region" description="Basic and acidic residues" evidence="3">
    <location>
        <begin position="204"/>
        <end position="216"/>
    </location>
</feature>
<reference evidence="4 5" key="1">
    <citation type="journal article" date="2018" name="Nat. Ecol. Evol.">
        <title>Genomic signatures of mitonuclear coevolution across populations of Tigriopus californicus.</title>
        <authorList>
            <person name="Barreto F.S."/>
            <person name="Watson E.T."/>
            <person name="Lima T.G."/>
            <person name="Willett C.S."/>
            <person name="Edmands S."/>
            <person name="Li W."/>
            <person name="Burton R.S."/>
        </authorList>
    </citation>
    <scope>NUCLEOTIDE SEQUENCE [LARGE SCALE GENOMIC DNA]</scope>
    <source>
        <strain evidence="4 5">San Diego</strain>
    </source>
</reference>
<comment type="similarity">
    <text evidence="1">Belongs to the LDH2/MDH2 oxidoreductase family.</text>
</comment>
<evidence type="ECO:0000256" key="1">
    <source>
        <dbReference type="ARBA" id="ARBA00006056"/>
    </source>
</evidence>
<dbReference type="InterPro" id="IPR003767">
    <property type="entry name" value="Malate/L-lactate_DH-like"/>
</dbReference>
<dbReference type="OrthoDB" id="7881616at2759"/>
<protein>
    <recommendedName>
        <fullName evidence="6">Malate dehydrogenase</fullName>
    </recommendedName>
</protein>
<evidence type="ECO:0000256" key="3">
    <source>
        <dbReference type="SAM" id="MobiDB-lite"/>
    </source>
</evidence>
<dbReference type="Gene3D" id="1.10.1530.10">
    <property type="match status" value="1"/>
</dbReference>
<dbReference type="InterPro" id="IPR036111">
    <property type="entry name" value="Mal/L-sulfo/L-lacto_DH-like_sf"/>
</dbReference>
<comment type="caution">
    <text evidence="4">The sequence shown here is derived from an EMBL/GenBank/DDBJ whole genome shotgun (WGS) entry which is preliminary data.</text>
</comment>
<dbReference type="GO" id="GO:0016491">
    <property type="term" value="F:oxidoreductase activity"/>
    <property type="evidence" value="ECO:0007669"/>
    <property type="project" value="UniProtKB-KW"/>
</dbReference>
<dbReference type="Gene3D" id="3.30.1370.60">
    <property type="entry name" value="Hypothetical oxidoreductase yiak, domain 2"/>
    <property type="match status" value="1"/>
</dbReference>
<evidence type="ECO:0000256" key="2">
    <source>
        <dbReference type="ARBA" id="ARBA00023002"/>
    </source>
</evidence>
<dbReference type="STRING" id="6832.A0A553P9S4"/>
<sequence>MVWVKESESRRFARDCMTSVGCEEKVAEMVSNLLITADVKGHKSHGLNRVLIYMKEVQSGFTKANGQPKILQETVSTAWVDGDSSLGVVVGEFAMNLAIKKAKATGIGWVSAKRSNHFGVASHYSEMAMKERLLGMAFTNSHPLMVPTRAKEPTLGSNPIACAAPGSGEDSFSLDMATTCKAAGKIELFRRQGKSIPEGWAVDSDGKSTTDPEEAVRGQPKLMPLGGVEDNSGYKGFGLGMMVDIFCGVLSGSGYGPFMAKWMPLTNISYTDEKNFGQCFMALDPSCFAPGFEDRLQALLDHIRQMESIDPDLPVKVPGDLERESTQRIRSGNGAIDYPEQLITSMREMALKSGITPMEPIKSS</sequence>
<proteinExistence type="inferred from homology"/>
<dbReference type="PANTHER" id="PTHR11091:SF0">
    <property type="entry name" value="MALATE DEHYDROGENASE"/>
    <property type="match status" value="1"/>
</dbReference>
<organism evidence="4 5">
    <name type="scientific">Tigriopus californicus</name>
    <name type="common">Marine copepod</name>
    <dbReference type="NCBI Taxonomy" id="6832"/>
    <lineage>
        <taxon>Eukaryota</taxon>
        <taxon>Metazoa</taxon>
        <taxon>Ecdysozoa</taxon>
        <taxon>Arthropoda</taxon>
        <taxon>Crustacea</taxon>
        <taxon>Multicrustacea</taxon>
        <taxon>Hexanauplia</taxon>
        <taxon>Copepoda</taxon>
        <taxon>Harpacticoida</taxon>
        <taxon>Harpacticidae</taxon>
        <taxon>Tigriopus</taxon>
    </lineage>
</organism>
<feature type="region of interest" description="Disordered" evidence="3">
    <location>
        <begin position="199"/>
        <end position="224"/>
    </location>
</feature>
<dbReference type="Pfam" id="PF02615">
    <property type="entry name" value="Ldh_2"/>
    <property type="match status" value="1"/>
</dbReference>
<dbReference type="Proteomes" id="UP000318571">
    <property type="component" value="Chromosome 2"/>
</dbReference>
<evidence type="ECO:0000313" key="4">
    <source>
        <dbReference type="EMBL" id="TRY74418.1"/>
    </source>
</evidence>
<gene>
    <name evidence="4" type="ORF">TCAL_10424</name>
</gene>
<keyword evidence="2" id="KW-0560">Oxidoreductase</keyword>